<proteinExistence type="predicted"/>
<evidence type="ECO:0000313" key="2">
    <source>
        <dbReference type="Proteomes" id="UP001153642"/>
    </source>
</evidence>
<dbReference type="RefSeq" id="WP_277898342.1">
    <property type="nucleotide sequence ID" value="NZ_JAPMUA010000001.1"/>
</dbReference>
<evidence type="ECO:0000313" key="1">
    <source>
        <dbReference type="EMBL" id="MDG3584583.1"/>
    </source>
</evidence>
<dbReference type="Proteomes" id="UP001153642">
    <property type="component" value="Unassembled WGS sequence"/>
</dbReference>
<reference evidence="1" key="1">
    <citation type="submission" date="2022-11" db="EMBL/GenBank/DDBJ databases">
        <title>High-quality draft genome sequence of Galbibacter sp. strain CMA-7.</title>
        <authorList>
            <person name="Wei L."/>
            <person name="Dong C."/>
            <person name="Shao Z."/>
        </authorList>
    </citation>
    <scope>NUCLEOTIDE SEQUENCE</scope>
    <source>
        <strain evidence="1">CMA-7</strain>
    </source>
</reference>
<organism evidence="1 2">
    <name type="scientific">Galbibacter pacificus</name>
    <dbReference type="NCBI Taxonomy" id="2996052"/>
    <lineage>
        <taxon>Bacteria</taxon>
        <taxon>Pseudomonadati</taxon>
        <taxon>Bacteroidota</taxon>
        <taxon>Flavobacteriia</taxon>
        <taxon>Flavobacteriales</taxon>
        <taxon>Flavobacteriaceae</taxon>
        <taxon>Galbibacter</taxon>
    </lineage>
</organism>
<protein>
    <submittedName>
        <fullName evidence="1">Uncharacterized protein</fullName>
    </submittedName>
</protein>
<sequence>MSRTAAPYLILNSKKPEHYGTLFVKYWTKDREEANNINAFSKLSLYNGVAFEKDSLVFISSTIGGRYELTNSDKIYAYRESLISNERVVTRQDIVILCQKHYKDAIQDVEVKNGIQTSLENNVGYTPYH</sequence>
<comment type="caution">
    <text evidence="1">The sequence shown here is derived from an EMBL/GenBank/DDBJ whole genome shotgun (WGS) entry which is preliminary data.</text>
</comment>
<keyword evidence="2" id="KW-1185">Reference proteome</keyword>
<name>A0ABT6FMU0_9FLAO</name>
<accession>A0ABT6FMU0</accession>
<gene>
    <name evidence="1" type="ORF">OSR52_01795</name>
</gene>
<dbReference type="EMBL" id="JAPMUA010000001">
    <property type="protein sequence ID" value="MDG3584583.1"/>
    <property type="molecule type" value="Genomic_DNA"/>
</dbReference>